<gene>
    <name evidence="1" type="ORF">F8M41_023967</name>
</gene>
<reference evidence="1 2" key="1">
    <citation type="journal article" date="2019" name="Environ. Microbiol.">
        <title>At the nexus of three kingdoms: the genome of the mycorrhizal fungus Gigaspora margarita provides insights into plant, endobacterial and fungal interactions.</title>
        <authorList>
            <person name="Venice F."/>
            <person name="Ghignone S."/>
            <person name="Salvioli di Fossalunga A."/>
            <person name="Amselem J."/>
            <person name="Novero M."/>
            <person name="Xianan X."/>
            <person name="Sedzielewska Toro K."/>
            <person name="Morin E."/>
            <person name="Lipzen A."/>
            <person name="Grigoriev I.V."/>
            <person name="Henrissat B."/>
            <person name="Martin F.M."/>
            <person name="Bonfante P."/>
        </authorList>
    </citation>
    <scope>NUCLEOTIDE SEQUENCE [LARGE SCALE GENOMIC DNA]</scope>
    <source>
        <strain evidence="1 2">BEG34</strain>
    </source>
</reference>
<name>A0A8H4EG77_GIGMA</name>
<organism evidence="1 2">
    <name type="scientific">Gigaspora margarita</name>
    <dbReference type="NCBI Taxonomy" id="4874"/>
    <lineage>
        <taxon>Eukaryota</taxon>
        <taxon>Fungi</taxon>
        <taxon>Fungi incertae sedis</taxon>
        <taxon>Mucoromycota</taxon>
        <taxon>Glomeromycotina</taxon>
        <taxon>Glomeromycetes</taxon>
        <taxon>Diversisporales</taxon>
        <taxon>Gigasporaceae</taxon>
        <taxon>Gigaspora</taxon>
    </lineage>
</organism>
<comment type="caution">
    <text evidence="1">The sequence shown here is derived from an EMBL/GenBank/DDBJ whole genome shotgun (WGS) entry which is preliminary data.</text>
</comment>
<dbReference type="EMBL" id="WTPW01000800">
    <property type="protein sequence ID" value="KAF0478667.1"/>
    <property type="molecule type" value="Genomic_DNA"/>
</dbReference>
<proteinExistence type="predicted"/>
<protein>
    <submittedName>
        <fullName evidence="1">Uncharacterized protein</fullName>
    </submittedName>
</protein>
<keyword evidence="2" id="KW-1185">Reference proteome</keyword>
<sequence>MEFKNFPKPLKRTIFLLQKQLKFTHIKGSVIITQDTIEYGIGEEKEKLLLSEVTYLSDAQRMCDKLPYFLEDLR</sequence>
<evidence type="ECO:0000313" key="2">
    <source>
        <dbReference type="Proteomes" id="UP000439903"/>
    </source>
</evidence>
<evidence type="ECO:0000313" key="1">
    <source>
        <dbReference type="EMBL" id="KAF0478667.1"/>
    </source>
</evidence>
<dbReference type="AlphaFoldDB" id="A0A8H4EG77"/>
<dbReference type="OrthoDB" id="2466346at2759"/>
<accession>A0A8H4EG77</accession>
<dbReference type="Proteomes" id="UP000439903">
    <property type="component" value="Unassembled WGS sequence"/>
</dbReference>